<feature type="chain" id="PRO_5045235260" description="DUF4232 domain-containing protein" evidence="2">
    <location>
        <begin position="23"/>
        <end position="221"/>
    </location>
</feature>
<name>A0ABP8TY31_9ACTN</name>
<dbReference type="EMBL" id="BAABHJ010000040">
    <property type="protein sequence ID" value="GAA4619214.1"/>
    <property type="molecule type" value="Genomic_DNA"/>
</dbReference>
<protein>
    <recommendedName>
        <fullName evidence="3">DUF4232 domain-containing protein</fullName>
    </recommendedName>
</protein>
<proteinExistence type="predicted"/>
<feature type="region of interest" description="Disordered" evidence="1">
    <location>
        <begin position="33"/>
        <end position="76"/>
    </location>
</feature>
<dbReference type="Proteomes" id="UP001500212">
    <property type="component" value="Unassembled WGS sequence"/>
</dbReference>
<keyword evidence="2" id="KW-0732">Signal</keyword>
<feature type="signal peptide" evidence="2">
    <location>
        <begin position="1"/>
        <end position="22"/>
    </location>
</feature>
<evidence type="ECO:0000256" key="1">
    <source>
        <dbReference type="SAM" id="MobiDB-lite"/>
    </source>
</evidence>
<reference evidence="5" key="1">
    <citation type="journal article" date="2019" name="Int. J. Syst. Evol. Microbiol.">
        <title>The Global Catalogue of Microorganisms (GCM) 10K type strain sequencing project: providing services to taxonomists for standard genome sequencing and annotation.</title>
        <authorList>
            <consortium name="The Broad Institute Genomics Platform"/>
            <consortium name="The Broad Institute Genome Sequencing Center for Infectious Disease"/>
            <person name="Wu L."/>
            <person name="Ma J."/>
        </authorList>
    </citation>
    <scope>NUCLEOTIDE SEQUENCE [LARGE SCALE GENOMIC DNA]</scope>
    <source>
        <strain evidence="5">JCM 17938</strain>
    </source>
</reference>
<evidence type="ECO:0000259" key="3">
    <source>
        <dbReference type="Pfam" id="PF14016"/>
    </source>
</evidence>
<feature type="domain" description="DUF4232" evidence="3">
    <location>
        <begin position="95"/>
        <end position="175"/>
    </location>
</feature>
<evidence type="ECO:0000313" key="5">
    <source>
        <dbReference type="Proteomes" id="UP001500212"/>
    </source>
</evidence>
<dbReference type="InterPro" id="IPR025326">
    <property type="entry name" value="DUF4232"/>
</dbReference>
<keyword evidence="5" id="KW-1185">Reference proteome</keyword>
<sequence>MQFKNLRTTAALAFGVGMAALALTGCNIDGNVSTSSGSSAQPAPSSSATASAANGTHDGKTAAARTDQGDTPSCMGSELEADLQLQDPGLNGLGAETEAEKAIATLTITNRSSETCYLPAGWTPLGKGGRNNYTAIPASQVSYPGAGTTITLRPGRSAFAGTKWHTTKGCPGGVTDGLGVAWHSTWIPLTYHGLDDGYQPPICDSLTLGTLQPTMNGVNFT</sequence>
<comment type="caution">
    <text evidence="4">The sequence shown here is derived from an EMBL/GenBank/DDBJ whole genome shotgun (WGS) entry which is preliminary data.</text>
</comment>
<gene>
    <name evidence="4" type="ORF">GCM10023195_86780</name>
</gene>
<evidence type="ECO:0000313" key="4">
    <source>
        <dbReference type="EMBL" id="GAA4619214.1"/>
    </source>
</evidence>
<accession>A0ABP8TY31</accession>
<dbReference type="RefSeq" id="WP_345367328.1">
    <property type="nucleotide sequence ID" value="NZ_BAABHJ010000040.1"/>
</dbReference>
<organism evidence="4 5">
    <name type="scientific">Actinoallomurus liliacearum</name>
    <dbReference type="NCBI Taxonomy" id="1080073"/>
    <lineage>
        <taxon>Bacteria</taxon>
        <taxon>Bacillati</taxon>
        <taxon>Actinomycetota</taxon>
        <taxon>Actinomycetes</taxon>
        <taxon>Streptosporangiales</taxon>
        <taxon>Thermomonosporaceae</taxon>
        <taxon>Actinoallomurus</taxon>
    </lineage>
</organism>
<evidence type="ECO:0000256" key="2">
    <source>
        <dbReference type="SAM" id="SignalP"/>
    </source>
</evidence>
<feature type="compositionally biased region" description="Low complexity" evidence="1">
    <location>
        <begin position="33"/>
        <end position="53"/>
    </location>
</feature>
<dbReference type="Pfam" id="PF14016">
    <property type="entry name" value="DUF4232"/>
    <property type="match status" value="1"/>
</dbReference>
<dbReference type="PROSITE" id="PS51257">
    <property type="entry name" value="PROKAR_LIPOPROTEIN"/>
    <property type="match status" value="1"/>
</dbReference>